<dbReference type="HOGENOM" id="CLU_100153_0_0_0"/>
<dbReference type="eggNOG" id="ENOG502Z8WB">
    <property type="taxonomic scope" value="Bacteria"/>
</dbReference>
<sequence length="244" mass="27610">MNLSFREQVERFVESEISDFHARRVANIEALKLLKVLKAKNPYLFKAKNVESASDLVKAILDARLSSGEEGMFGNFMESLAVFVAEQKCGGVKSGIEGVDIELQRDGRRYLIAVKSGRAWGNATQHKKLRENFKTAVKVIRQNKFVGEIQPTLGICYGSFKTVNKGDLLEIGGQSFWELISAEPNLYMDVVEPIGFRAKEFNEEFQKKRDHALNRMTLEFMENFCTAEGAINWPKVVSFVSKTQ</sequence>
<dbReference type="STRING" id="401053.AciPR4_4123"/>
<dbReference type="CDD" id="cd22345">
    <property type="entry name" value="PDDEXK_nuclease"/>
    <property type="match status" value="1"/>
</dbReference>
<reference evidence="2 3" key="1">
    <citation type="journal article" date="2012" name="Stand. Genomic Sci.">
        <title>Complete genome sequence of Terriglobus saanensis type strain SP1PR4(T), an Acidobacteria from tundra soil.</title>
        <authorList>
            <person name="Rawat S.R."/>
            <person name="Mannisto M.K."/>
            <person name="Starovoytov V."/>
            <person name="Goodwin L."/>
            <person name="Nolan M."/>
            <person name="Hauser L."/>
            <person name="Land M."/>
            <person name="Davenport K.W."/>
            <person name="Woyke T."/>
            <person name="Haggblom M.M."/>
        </authorList>
    </citation>
    <scope>NUCLEOTIDE SEQUENCE</scope>
    <source>
        <strain evidence="3">ATCC BAA-1853 / DSM 23119 / SP1PR4</strain>
    </source>
</reference>
<proteinExistence type="predicted"/>
<dbReference type="AlphaFoldDB" id="E8V5B2"/>
<dbReference type="EMBL" id="CP002467">
    <property type="protein sequence ID" value="ADV84871.1"/>
    <property type="molecule type" value="Genomic_DNA"/>
</dbReference>
<keyword evidence="3" id="KW-1185">Reference proteome</keyword>
<evidence type="ECO:0000259" key="1">
    <source>
        <dbReference type="Pfam" id="PF14511"/>
    </source>
</evidence>
<dbReference type="SUPFAM" id="SSF52980">
    <property type="entry name" value="Restriction endonuclease-like"/>
    <property type="match status" value="1"/>
</dbReference>
<dbReference type="OrthoDB" id="449755at2"/>
<dbReference type="RefSeq" id="WP_013570601.1">
    <property type="nucleotide sequence ID" value="NC_014963.1"/>
</dbReference>
<dbReference type="InterPro" id="IPR011335">
    <property type="entry name" value="Restrct_endonuc-II-like"/>
</dbReference>
<protein>
    <recommendedName>
        <fullName evidence="1">Type II restriction endonuclease EcoO109IR domain-containing protein</fullName>
    </recommendedName>
</protein>
<accession>E8V5B2</accession>
<dbReference type="REBASE" id="32172">
    <property type="entry name" value="TsaSORF4122P"/>
</dbReference>
<dbReference type="Proteomes" id="UP000006844">
    <property type="component" value="Chromosome"/>
</dbReference>
<gene>
    <name evidence="2" type="ordered locus">AciPR4_4123</name>
</gene>
<organism evidence="2 3">
    <name type="scientific">Terriglobus saanensis (strain ATCC BAA-1853 / DSM 23119 / SP1PR4)</name>
    <dbReference type="NCBI Taxonomy" id="401053"/>
    <lineage>
        <taxon>Bacteria</taxon>
        <taxon>Pseudomonadati</taxon>
        <taxon>Acidobacteriota</taxon>
        <taxon>Terriglobia</taxon>
        <taxon>Terriglobales</taxon>
        <taxon>Acidobacteriaceae</taxon>
        <taxon>Terriglobus</taxon>
    </lineage>
</organism>
<feature type="domain" description="Type II restriction endonuclease EcoO109IR" evidence="1">
    <location>
        <begin position="7"/>
        <end position="202"/>
    </location>
</feature>
<dbReference type="Pfam" id="PF14511">
    <property type="entry name" value="RE_EcoO109I"/>
    <property type="match status" value="1"/>
</dbReference>
<evidence type="ECO:0000313" key="2">
    <source>
        <dbReference type="EMBL" id="ADV84871.1"/>
    </source>
</evidence>
<dbReference type="InterPro" id="IPR032793">
    <property type="entry name" value="RE_EcoO109IR"/>
</dbReference>
<dbReference type="KEGG" id="tsa:AciPR4_4123"/>
<name>E8V5B2_TERSS</name>
<evidence type="ECO:0000313" key="3">
    <source>
        <dbReference type="Proteomes" id="UP000006844"/>
    </source>
</evidence>